<evidence type="ECO:0000313" key="2">
    <source>
        <dbReference type="Proteomes" id="UP001139193"/>
    </source>
</evidence>
<dbReference type="EMBL" id="JALBGC010000003">
    <property type="protein sequence ID" value="MCI1188373.1"/>
    <property type="molecule type" value="Genomic_DNA"/>
</dbReference>
<sequence length="161" mass="18534">MIITSIPDFSLQYDEELSLLRVEWAAGDDTRNLRASATQLLCLDRELGMHNLLLNMNTFPDISVYDQVWLGANWMPGIVKLPLQRVVLINNRHRVHNQLAIESMLALVRPFIKFDIQFFPNAASGMRWLSDFSPRLPEVMAEWDAVHAPEDLTPRHQSEPL</sequence>
<comment type="caution">
    <text evidence="1">The sequence shown here is derived from an EMBL/GenBank/DDBJ whole genome shotgun (WGS) entry which is preliminary data.</text>
</comment>
<evidence type="ECO:0008006" key="3">
    <source>
        <dbReference type="Google" id="ProtNLM"/>
    </source>
</evidence>
<keyword evidence="2" id="KW-1185">Reference proteome</keyword>
<proteinExistence type="predicted"/>
<evidence type="ECO:0000313" key="1">
    <source>
        <dbReference type="EMBL" id="MCI1188373.1"/>
    </source>
</evidence>
<dbReference type="AlphaFoldDB" id="A0A9X1VHQ6"/>
<dbReference type="Proteomes" id="UP001139193">
    <property type="component" value="Unassembled WGS sequence"/>
</dbReference>
<protein>
    <recommendedName>
        <fullName evidence="3">STAS/SEC14 domain-containing protein</fullName>
    </recommendedName>
</protein>
<dbReference type="RefSeq" id="WP_241936634.1">
    <property type="nucleotide sequence ID" value="NZ_JALBGC010000003.1"/>
</dbReference>
<organism evidence="1 2">
    <name type="scientific">Hymenobacter cyanobacteriorum</name>
    <dbReference type="NCBI Taxonomy" id="2926463"/>
    <lineage>
        <taxon>Bacteria</taxon>
        <taxon>Pseudomonadati</taxon>
        <taxon>Bacteroidota</taxon>
        <taxon>Cytophagia</taxon>
        <taxon>Cytophagales</taxon>
        <taxon>Hymenobacteraceae</taxon>
        <taxon>Hymenobacter</taxon>
    </lineage>
</organism>
<accession>A0A9X1VHQ6</accession>
<gene>
    <name evidence="1" type="ORF">MON38_13155</name>
</gene>
<name>A0A9X1VHQ6_9BACT</name>
<reference evidence="1" key="1">
    <citation type="submission" date="2022-03" db="EMBL/GenBank/DDBJ databases">
        <title>Bacterial whole genome sequence for Hymenobacter sp. DH14.</title>
        <authorList>
            <person name="Le V."/>
        </authorList>
    </citation>
    <scope>NUCLEOTIDE SEQUENCE</scope>
    <source>
        <strain evidence="1">DH14</strain>
    </source>
</reference>